<accession>A0ABT6YBY3</accession>
<keyword evidence="3" id="KW-1185">Reference proteome</keyword>
<dbReference type="EMBL" id="JASHIF010000017">
    <property type="protein sequence ID" value="MDI9861076.1"/>
    <property type="molecule type" value="Genomic_DNA"/>
</dbReference>
<reference evidence="2 3" key="1">
    <citation type="submission" date="2023-05" db="EMBL/GenBank/DDBJ databases">
        <title>Novel species of genus Flectobacillus isolated from stream in China.</title>
        <authorList>
            <person name="Lu H."/>
        </authorList>
    </citation>
    <scope>NUCLEOTIDE SEQUENCE [LARGE SCALE GENOMIC DNA]</scope>
    <source>
        <strain evidence="2 3">KCTC 42575</strain>
    </source>
</reference>
<comment type="caution">
    <text evidence="2">The sequence shown here is derived from an EMBL/GenBank/DDBJ whole genome shotgun (WGS) entry which is preliminary data.</text>
</comment>
<keyword evidence="1" id="KW-0732">Signal</keyword>
<name>A0ABT6YBY3_9BACT</name>
<evidence type="ECO:0000256" key="1">
    <source>
        <dbReference type="SAM" id="SignalP"/>
    </source>
</evidence>
<gene>
    <name evidence="2" type="ORF">QM524_17800</name>
</gene>
<sequence>MKKALLVSLLLGGASTGTIAQSVDDSKPLTITPQVSIEQFNWIENYTTGKAGIKFELKPSNKLNINLDLGAYKNINKPYATQSSGNALSINFSDYKTSPPYSASINPLYNQPKANLSGFYANIDAGVPFKLSDTSRISIEPFIGLEGKMWSRSLIYGQEGEQTIFEEKYKFLSPSLGAKLNYTSKSKVKLTLRIGVSYPAVSKLKTDEKNLTAPNTEFNLSKHLSPSIEAAAKIKKLTIKIRYERLNLGSTDSLKGVTQPSTKANVTGFSIGYDF</sequence>
<protein>
    <submittedName>
        <fullName evidence="2">Uncharacterized protein</fullName>
    </submittedName>
</protein>
<evidence type="ECO:0000313" key="3">
    <source>
        <dbReference type="Proteomes" id="UP001236507"/>
    </source>
</evidence>
<evidence type="ECO:0000313" key="2">
    <source>
        <dbReference type="EMBL" id="MDI9861076.1"/>
    </source>
</evidence>
<feature type="signal peptide" evidence="1">
    <location>
        <begin position="1"/>
        <end position="20"/>
    </location>
</feature>
<dbReference type="RefSeq" id="WP_095161402.1">
    <property type="nucleotide sequence ID" value="NZ_JASHIF010000017.1"/>
</dbReference>
<organism evidence="2 3">
    <name type="scientific">Flectobacillus roseus</name>
    <dbReference type="NCBI Taxonomy" id="502259"/>
    <lineage>
        <taxon>Bacteria</taxon>
        <taxon>Pseudomonadati</taxon>
        <taxon>Bacteroidota</taxon>
        <taxon>Cytophagia</taxon>
        <taxon>Cytophagales</taxon>
        <taxon>Flectobacillaceae</taxon>
        <taxon>Flectobacillus</taxon>
    </lineage>
</organism>
<proteinExistence type="predicted"/>
<feature type="chain" id="PRO_5045528065" evidence="1">
    <location>
        <begin position="21"/>
        <end position="275"/>
    </location>
</feature>
<dbReference type="Proteomes" id="UP001236507">
    <property type="component" value="Unassembled WGS sequence"/>
</dbReference>